<sequence>MTAALRTIGAALTAASVMGAIAALAGVDVIRVGRPHDALPNELAVAADLLRHNLVVALWPLALVALRWPSIPGICHVADALVAGQLLLHGVTLGSALAQQPTLWRFLPHLPLEWLALALPAATWTLARRGEMVSQGRLVGVAAAVAVALALAALIETYGAPL</sequence>
<reference evidence="2 3" key="1">
    <citation type="submission" date="2018-10" db="EMBL/GenBank/DDBJ databases">
        <title>Genomic Encyclopedia of Archaeal and Bacterial Type Strains, Phase II (KMG-II): from individual species to whole genera.</title>
        <authorList>
            <person name="Goeker M."/>
        </authorList>
    </citation>
    <scope>NUCLEOTIDE SEQUENCE [LARGE SCALE GENOMIC DNA]</scope>
    <source>
        <strain evidence="2 3">DSM 14954</strain>
    </source>
</reference>
<feature type="transmembrane region" description="Helical" evidence="1">
    <location>
        <begin position="139"/>
        <end position="160"/>
    </location>
</feature>
<accession>A0A660LD88</accession>
<proteinExistence type="predicted"/>
<comment type="caution">
    <text evidence="2">The sequence shown here is derived from an EMBL/GenBank/DDBJ whole genome shotgun (WGS) entry which is preliminary data.</text>
</comment>
<evidence type="ECO:0008006" key="4">
    <source>
        <dbReference type="Google" id="ProtNLM"/>
    </source>
</evidence>
<protein>
    <recommendedName>
        <fullName evidence="4">Stage II sporulation protein M</fullName>
    </recommendedName>
</protein>
<dbReference type="AlphaFoldDB" id="A0A660LD88"/>
<name>A0A660LD88_9ACTN</name>
<keyword evidence="1" id="KW-0812">Transmembrane</keyword>
<evidence type="ECO:0000256" key="1">
    <source>
        <dbReference type="SAM" id="Phobius"/>
    </source>
</evidence>
<keyword evidence="1" id="KW-0472">Membrane</keyword>
<keyword evidence="1" id="KW-1133">Transmembrane helix</keyword>
<evidence type="ECO:0000313" key="3">
    <source>
        <dbReference type="Proteomes" id="UP000278962"/>
    </source>
</evidence>
<gene>
    <name evidence="2" type="ORF">C8N24_2829</name>
</gene>
<organism evidence="2 3">
    <name type="scientific">Solirubrobacter pauli</name>
    <dbReference type="NCBI Taxonomy" id="166793"/>
    <lineage>
        <taxon>Bacteria</taxon>
        <taxon>Bacillati</taxon>
        <taxon>Actinomycetota</taxon>
        <taxon>Thermoleophilia</taxon>
        <taxon>Solirubrobacterales</taxon>
        <taxon>Solirubrobacteraceae</taxon>
        <taxon>Solirubrobacter</taxon>
    </lineage>
</organism>
<evidence type="ECO:0000313" key="2">
    <source>
        <dbReference type="EMBL" id="RKQ92972.1"/>
    </source>
</evidence>
<dbReference type="EMBL" id="RBIL01000001">
    <property type="protein sequence ID" value="RKQ92972.1"/>
    <property type="molecule type" value="Genomic_DNA"/>
</dbReference>
<dbReference type="Proteomes" id="UP000278962">
    <property type="component" value="Unassembled WGS sequence"/>
</dbReference>
<keyword evidence="3" id="KW-1185">Reference proteome</keyword>